<organism evidence="4">
    <name type="scientific">Vitis vinifera</name>
    <name type="common">Grape</name>
    <dbReference type="NCBI Taxonomy" id="29760"/>
    <lineage>
        <taxon>Eukaryota</taxon>
        <taxon>Viridiplantae</taxon>
        <taxon>Streptophyta</taxon>
        <taxon>Embryophyta</taxon>
        <taxon>Tracheophyta</taxon>
        <taxon>Spermatophyta</taxon>
        <taxon>Magnoliopsida</taxon>
        <taxon>eudicotyledons</taxon>
        <taxon>Gunneridae</taxon>
        <taxon>Pentapetalae</taxon>
        <taxon>rosids</taxon>
        <taxon>Vitales</taxon>
        <taxon>Vitaceae</taxon>
        <taxon>Viteae</taxon>
        <taxon>Vitis</taxon>
    </lineage>
</organism>
<dbReference type="Gene3D" id="2.40.70.10">
    <property type="entry name" value="Acid Proteases"/>
    <property type="match status" value="1"/>
</dbReference>
<dbReference type="InterPro" id="IPR009769">
    <property type="entry name" value="EDR2_C"/>
</dbReference>
<keyword evidence="2" id="KW-0732">Signal</keyword>
<evidence type="ECO:0000259" key="3">
    <source>
        <dbReference type="Pfam" id="PF07059"/>
    </source>
</evidence>
<accession>A5BK36</accession>
<reference evidence="4" key="1">
    <citation type="journal article" date="2007" name="PLoS ONE">
        <title>The first genome sequence of an elite grapevine cultivar (Pinot noir Vitis vinifera L.): coping with a highly heterozygous genome.</title>
        <authorList>
            <person name="Velasco R."/>
            <person name="Zharkikh A."/>
            <person name="Troggio M."/>
            <person name="Cartwright D.A."/>
            <person name="Cestaro A."/>
            <person name="Pruss D."/>
            <person name="Pindo M."/>
            <person name="FitzGerald L.M."/>
            <person name="Vezzulli S."/>
            <person name="Reid J."/>
            <person name="Malacarne G."/>
            <person name="Iliev D."/>
            <person name="Coppola G."/>
            <person name="Wardell B."/>
            <person name="Micheletti D."/>
            <person name="Macalma T."/>
            <person name="Facci M."/>
            <person name="Mitchell J.T."/>
            <person name="Perazzolli M."/>
            <person name="Eldredge G."/>
            <person name="Gatto P."/>
            <person name="Oyzerski R."/>
            <person name="Moretto M."/>
            <person name="Gutin N."/>
            <person name="Stefanini M."/>
            <person name="Chen Y."/>
            <person name="Segala C."/>
            <person name="Davenport C."/>
            <person name="Dematte L."/>
            <person name="Mraz A."/>
            <person name="Battilana J."/>
            <person name="Stormo K."/>
            <person name="Costa F."/>
            <person name="Tao Q."/>
            <person name="Si-Ammour A."/>
            <person name="Harkins T."/>
            <person name="Lackey A."/>
            <person name="Perbost C."/>
            <person name="Taillon B."/>
            <person name="Stella A."/>
            <person name="Solovyev V."/>
            <person name="Fawcett J.A."/>
            <person name="Sterck L."/>
            <person name="Vandepoele K."/>
            <person name="Grando S.M."/>
            <person name="Toppo S."/>
            <person name="Moser C."/>
            <person name="Lanchbury J."/>
            <person name="Bogden R."/>
            <person name="Skolnick M."/>
            <person name="Sgaramella V."/>
            <person name="Bhatnagar S.K."/>
            <person name="Fontana P."/>
            <person name="Gutin A."/>
            <person name="Van de Peer Y."/>
            <person name="Salamini F."/>
            <person name="Viola R."/>
        </authorList>
    </citation>
    <scope>NUCLEOTIDE SEQUENCE</scope>
</reference>
<dbReference type="ExpressionAtlas" id="A5BK36">
    <property type="expression patterns" value="baseline"/>
</dbReference>
<dbReference type="EMBL" id="AM462244">
    <property type="protein sequence ID" value="CAN70257.1"/>
    <property type="molecule type" value="Genomic_DNA"/>
</dbReference>
<dbReference type="InterPro" id="IPR021109">
    <property type="entry name" value="Peptidase_aspartic_dom_sf"/>
</dbReference>
<evidence type="ECO:0000256" key="2">
    <source>
        <dbReference type="SAM" id="SignalP"/>
    </source>
</evidence>
<feature type="compositionally biased region" description="Basic and acidic residues" evidence="1">
    <location>
        <begin position="726"/>
        <end position="743"/>
    </location>
</feature>
<evidence type="ECO:0000256" key="1">
    <source>
        <dbReference type="SAM" id="MobiDB-lite"/>
    </source>
</evidence>
<feature type="signal peptide" evidence="2">
    <location>
        <begin position="1"/>
        <end position="15"/>
    </location>
</feature>
<dbReference type="Pfam" id="PF07059">
    <property type="entry name" value="EDR2_C"/>
    <property type="match status" value="1"/>
</dbReference>
<evidence type="ECO:0000313" key="4">
    <source>
        <dbReference type="EMBL" id="CAN70257.1"/>
    </source>
</evidence>
<feature type="domain" description="Protein ENHANCED DISEASE RESISTANCE 2 C-terminal" evidence="3">
    <location>
        <begin position="74"/>
        <end position="177"/>
    </location>
</feature>
<feature type="region of interest" description="Disordered" evidence="1">
    <location>
        <begin position="439"/>
        <end position="511"/>
    </location>
</feature>
<gene>
    <name evidence="4" type="ORF">VITISV_024386</name>
</gene>
<feature type="chain" id="PRO_5013017012" description="Protein ENHANCED DISEASE RESISTANCE 2 C-terminal domain-containing protein" evidence="2">
    <location>
        <begin position="16"/>
        <end position="1032"/>
    </location>
</feature>
<feature type="compositionally biased region" description="Polar residues" evidence="1">
    <location>
        <begin position="383"/>
        <end position="396"/>
    </location>
</feature>
<feature type="region of interest" description="Disordered" evidence="1">
    <location>
        <begin position="383"/>
        <end position="405"/>
    </location>
</feature>
<dbReference type="PANTHER" id="PTHR12136:SF100">
    <property type="entry name" value="PROTEIN ENHANCED DISEASE RESISTANCE 2-LIKE"/>
    <property type="match status" value="1"/>
</dbReference>
<protein>
    <recommendedName>
        <fullName evidence="3">Protein ENHANCED DISEASE RESISTANCE 2 C-terminal domain-containing protein</fullName>
    </recommendedName>
</protein>
<dbReference type="CDD" id="cd00303">
    <property type="entry name" value="retropepsin_like"/>
    <property type="match status" value="1"/>
</dbReference>
<proteinExistence type="predicted"/>
<dbReference type="AlphaFoldDB" id="A5BK36"/>
<name>A5BK36_VITVI</name>
<dbReference type="Pfam" id="PF13650">
    <property type="entry name" value="Asp_protease_2"/>
    <property type="match status" value="1"/>
</dbReference>
<dbReference type="InterPro" id="IPR045096">
    <property type="entry name" value="EDR2-like"/>
</dbReference>
<dbReference type="PANTHER" id="PTHR12136">
    <property type="entry name" value="ENHANCED DISEASE RESISTANCE-RELATED"/>
    <property type="match status" value="1"/>
</dbReference>
<feature type="compositionally biased region" description="Pro residues" evidence="1">
    <location>
        <begin position="488"/>
        <end position="499"/>
    </location>
</feature>
<sequence length="1032" mass="116133">MELLFFFWLVMHVICDGGVRKDEKLLPFIGLVIDELKVEPNQFLQVETFYIIMSMLQGNVASEKGLFTIVINLQELVTGSLLRRFVDGYDEFRNSRLKLIPSVPKAPWMVRRIVGSTPHFLGKVVDCNYIRGPKYLEIDVDFGSSTVVDGALAFVNGAIPNLVVDMAFLVQVGEEWEKLQSKLYQGSSQLGNIEVICSMVGWKTGAEEMLTIQEIWGFLAHATVALFMSTAVWKNDVYHARWSIVKGLVKALKLQSRLHVACVGGPLPLRPRDTHFLVTRGTYSHPDYPIRISPRVHMARFSYPDFLREKYTTLANITSGRPTYPIRICLSGSLTERLLQVRLNQEPILVKIVRPSIWQLRGSPGNARPQHWRRLWENSLIQSPTKMATPSQSRSSGKGEEDNYEWRRAIERRQLASERQLKALLQETERLREENVVLRIQASTSGPPHRQHSRGHVANSRPEPESIYPGTAGAIPGTYNVRPHEPHTPMPQAPRPQEPGRPRLPTATTWAMRPDPMVTPMVQNVLLHRDPMVTPMVRNVHSHLAAQQDGRNLLNGPPVGSINKRLDDMLSTPFCYHIIHYEPPRGFLVPKFSTYDGSSDPFDHIMHYRQLMTLDMGNDALLCKIFPASLQGQALSWFHRLPPNSVDNFRELSKAFIFKRGICPGTPFFESLAKKPPTTMDDLFRRANKYSMLEDDVRAATQQVLVAGQASRSGADRNAKLPNRPRPFDQRWPRPLETDPSKRDHSKKCVFHKEHGHTTEECRCLHYLVERLIRVGHLKQYLRSDAGGKNASQNHNTGAPRAPTAPKAVINYINGGPSDEEYDSKRKRQKLLRAASVHERINSIRPGISGGGPRPIDGTIIFPPVDSTRILHPHRDALILSLEIGDFDVRRILVDPGSSADLIQASVISHMGHSLTGLENPVRILSGFNGSSTTSLGDIVLLVQVGPVTLNVRFSVVQDLSPFNVILGRTWLHYMKGIPSTYHQMVSFLTKDGQIDLYGSQLAARQCYQIAREAGTSQEDASLPQSSLARSQ</sequence>
<feature type="region of interest" description="Disordered" evidence="1">
    <location>
        <begin position="707"/>
        <end position="745"/>
    </location>
</feature>